<gene>
    <name evidence="1" type="ORF">HRJ34_15130</name>
</gene>
<sequence length="195" mass="21833">MVLIWPAPGNPVAFWRFSTPDEWRAFVANLSLDPRIPDIVRLKFERAQKLFLLGWIDMDLIKGAELVALTTLELALKDRFGHVVPRLPTKRVDPSSPEAMTQPIRYSFKALLRHLVDKEGLTDAQIPMIARCGGTAIGQLTGETKPTLEDRRNAMAHGDPFDGTPTSGLIELVRDLIMFAYRDYLADAPPMLAQP</sequence>
<proteinExistence type="predicted"/>
<dbReference type="AlphaFoldDB" id="A0A975DAF0"/>
<organism evidence="1 2">
    <name type="scientific">Rhizorhabdus wittichii</name>
    <dbReference type="NCBI Taxonomy" id="160791"/>
    <lineage>
        <taxon>Bacteria</taxon>
        <taxon>Pseudomonadati</taxon>
        <taxon>Pseudomonadota</taxon>
        <taxon>Alphaproteobacteria</taxon>
        <taxon>Sphingomonadales</taxon>
        <taxon>Sphingomonadaceae</taxon>
        <taxon>Rhizorhabdus</taxon>
    </lineage>
</organism>
<dbReference type="EMBL" id="CP059319">
    <property type="protein sequence ID" value="QTH24595.1"/>
    <property type="molecule type" value="Genomic_DNA"/>
</dbReference>
<reference evidence="1" key="2">
    <citation type="submission" date="2021-04" db="EMBL/GenBank/DDBJ databases">
        <title>Isolation and genomic analysis of the ibuprofen-degrading bacterium Sphingomonas strain MPO218.</title>
        <authorList>
            <person name="Aulestia M."/>
            <person name="Flores A."/>
            <person name="Mangas E.L."/>
            <person name="Perez-Pulido A.J."/>
            <person name="Santero E."/>
            <person name="Camacho E.M."/>
        </authorList>
    </citation>
    <scope>NUCLEOTIDE SEQUENCE</scope>
    <source>
        <strain evidence="1">MPO218</strain>
    </source>
</reference>
<protein>
    <submittedName>
        <fullName evidence="1">Uncharacterized protein</fullName>
    </submittedName>
</protein>
<evidence type="ECO:0000313" key="1">
    <source>
        <dbReference type="EMBL" id="QTH24595.1"/>
    </source>
</evidence>
<dbReference type="Proteomes" id="UP000664914">
    <property type="component" value="Chromosome"/>
</dbReference>
<reference evidence="1" key="1">
    <citation type="submission" date="2020-07" db="EMBL/GenBank/DDBJ databases">
        <authorList>
            <person name="Camacho E."/>
        </authorList>
    </citation>
    <scope>NUCLEOTIDE SEQUENCE</scope>
    <source>
        <strain evidence="1">MPO218</strain>
    </source>
</reference>
<evidence type="ECO:0000313" key="2">
    <source>
        <dbReference type="Proteomes" id="UP000664914"/>
    </source>
</evidence>
<name>A0A975DAF0_9SPHN</name>
<accession>A0A975DAF0</accession>